<protein>
    <submittedName>
        <fullName evidence="1">Uncharacterized protein</fullName>
    </submittedName>
</protein>
<sequence>MTWLRCDCNPPGQISLGGTNTMSNMGYENGNTPNSSDIDARLAANQEKAQRWFSKLESIFLSFMLAQMLDLQAGVPSSSSGVHFLKFLEVDEMAFDILFFVAFQMIDAQGPARRATYTEFNDVLKSSRAQLEGELALEDISSLKDLPSYSILR</sequence>
<dbReference type="EMBL" id="JBGMDY010000006">
    <property type="protein sequence ID" value="KAL2330043.1"/>
    <property type="molecule type" value="Genomic_DNA"/>
</dbReference>
<gene>
    <name evidence="1" type="ORF">Fmac_017624</name>
</gene>
<evidence type="ECO:0000313" key="2">
    <source>
        <dbReference type="Proteomes" id="UP001603857"/>
    </source>
</evidence>
<comment type="caution">
    <text evidence="1">The sequence shown here is derived from an EMBL/GenBank/DDBJ whole genome shotgun (WGS) entry which is preliminary data.</text>
</comment>
<organism evidence="1 2">
    <name type="scientific">Flemingia macrophylla</name>
    <dbReference type="NCBI Taxonomy" id="520843"/>
    <lineage>
        <taxon>Eukaryota</taxon>
        <taxon>Viridiplantae</taxon>
        <taxon>Streptophyta</taxon>
        <taxon>Embryophyta</taxon>
        <taxon>Tracheophyta</taxon>
        <taxon>Spermatophyta</taxon>
        <taxon>Magnoliopsida</taxon>
        <taxon>eudicotyledons</taxon>
        <taxon>Gunneridae</taxon>
        <taxon>Pentapetalae</taxon>
        <taxon>rosids</taxon>
        <taxon>fabids</taxon>
        <taxon>Fabales</taxon>
        <taxon>Fabaceae</taxon>
        <taxon>Papilionoideae</taxon>
        <taxon>50 kb inversion clade</taxon>
        <taxon>NPAAA clade</taxon>
        <taxon>indigoferoid/millettioid clade</taxon>
        <taxon>Phaseoleae</taxon>
        <taxon>Flemingia</taxon>
    </lineage>
</organism>
<keyword evidence="2" id="KW-1185">Reference proteome</keyword>
<dbReference type="AlphaFoldDB" id="A0ABD1M2N3"/>
<dbReference type="Proteomes" id="UP001603857">
    <property type="component" value="Unassembled WGS sequence"/>
</dbReference>
<name>A0ABD1M2N3_9FABA</name>
<evidence type="ECO:0000313" key="1">
    <source>
        <dbReference type="EMBL" id="KAL2330043.1"/>
    </source>
</evidence>
<dbReference type="InterPro" id="IPR050868">
    <property type="entry name" value="ELMO_domain-containing"/>
</dbReference>
<accession>A0ABD1M2N3</accession>
<reference evidence="1 2" key="1">
    <citation type="submission" date="2024-08" db="EMBL/GenBank/DDBJ databases">
        <title>Insights into the chromosomal genome structure of Flemingia macrophylla.</title>
        <authorList>
            <person name="Ding Y."/>
            <person name="Zhao Y."/>
            <person name="Bi W."/>
            <person name="Wu M."/>
            <person name="Zhao G."/>
            <person name="Gong Y."/>
            <person name="Li W."/>
            <person name="Zhang P."/>
        </authorList>
    </citation>
    <scope>NUCLEOTIDE SEQUENCE [LARGE SCALE GENOMIC DNA]</scope>
    <source>
        <strain evidence="1">DYQJB</strain>
        <tissue evidence="1">Leaf</tissue>
    </source>
</reference>
<dbReference type="PANTHER" id="PTHR12771">
    <property type="entry name" value="ENGULFMENT AND CELL MOTILITY"/>
    <property type="match status" value="1"/>
</dbReference>
<proteinExistence type="predicted"/>
<dbReference type="PANTHER" id="PTHR12771:SF56">
    <property type="entry name" value="CED-12"/>
    <property type="match status" value="1"/>
</dbReference>